<sequence>MGLYSYQGKKVNGEKVLGKLQAKTKKEARLQLKEQGVIVLQLEPINELLFKELDLGLKKVKTQDFVLFLRQFSTLLKAGIPIVAATNISAEQTTSKPLKGALAGVTEDVNSGVSLSEATKKHPAIFPELFVNMVYAGEMGGNLDDILERLADDYEKQYRTKQKITAAMTYPLVVSLFALGVVIFLLTVIVPMFASMFANMNQQLPLITIIVMKAGEVISDFWWLLLGMGIIIATMLVMIKNERKYRYYFDLFILKIPVLGKLVQKAVLARITRLLSSLFASSVPIIHAVEIVERIVDNEVVNRVLKESRVYLEKGESITVPMKGHWVFPPLVTQLITVGERTGTLDTMLEKVADYYEAEVDTGTDQLKAFIEPVMIVGLAVIVGTIVMAIIVPMFTLFQHIG</sequence>
<dbReference type="STRING" id="1218173.BALCAV_0209190"/>
<dbReference type="EMBL" id="ALPT02000025">
    <property type="protein sequence ID" value="KGA97617.1"/>
    <property type="molecule type" value="Genomic_DNA"/>
</dbReference>
<evidence type="ECO:0000256" key="7">
    <source>
        <dbReference type="ARBA" id="ARBA00022989"/>
    </source>
</evidence>
<evidence type="ECO:0000256" key="8">
    <source>
        <dbReference type="ARBA" id="ARBA00023136"/>
    </source>
</evidence>
<dbReference type="PANTHER" id="PTHR30012">
    <property type="entry name" value="GENERAL SECRETION PATHWAY PROTEIN"/>
    <property type="match status" value="1"/>
</dbReference>
<evidence type="ECO:0000313" key="12">
    <source>
        <dbReference type="EMBL" id="KGA97617.1"/>
    </source>
</evidence>
<dbReference type="RefSeq" id="WP_003320489.1">
    <property type="nucleotide sequence ID" value="NZ_ALPT02000025.1"/>
</dbReference>
<evidence type="ECO:0000313" key="14">
    <source>
        <dbReference type="Proteomes" id="UP000002754"/>
    </source>
</evidence>
<dbReference type="PANTHER" id="PTHR30012:SF0">
    <property type="entry name" value="TYPE II SECRETION SYSTEM PROTEIN F-RELATED"/>
    <property type="match status" value="1"/>
</dbReference>
<keyword evidence="14" id="KW-1185">Reference proteome</keyword>
<keyword evidence="6 9" id="KW-0812">Transmembrane</keyword>
<comment type="subcellular location">
    <subcellularLocation>
        <location evidence="1">Cell inner membrane</location>
        <topology evidence="1">Multi-pass membrane protein</topology>
    </subcellularLocation>
    <subcellularLocation>
        <location evidence="9">Cell membrane</location>
        <topology evidence="9">Multi-pass membrane protein</topology>
    </subcellularLocation>
</comment>
<comment type="caution">
    <text evidence="12">The sequence shown here is derived from an EMBL/GenBank/DDBJ whole genome shotgun (WGS) entry which is preliminary data.</text>
</comment>
<feature type="transmembrane region" description="Helical" evidence="10">
    <location>
        <begin position="221"/>
        <end position="239"/>
    </location>
</feature>
<dbReference type="InterPro" id="IPR042094">
    <property type="entry name" value="T2SS_GspF_sf"/>
</dbReference>
<name>A0A094YVS2_ALKAL</name>
<dbReference type="Proteomes" id="UP000297014">
    <property type="component" value="Unassembled WGS sequence"/>
</dbReference>
<keyword evidence="8 10" id="KW-0472">Membrane</keyword>
<dbReference type="eggNOG" id="COG1459">
    <property type="taxonomic scope" value="Bacteria"/>
</dbReference>
<evidence type="ECO:0000256" key="10">
    <source>
        <dbReference type="SAM" id="Phobius"/>
    </source>
</evidence>
<feature type="transmembrane region" description="Helical" evidence="10">
    <location>
        <begin position="374"/>
        <end position="398"/>
    </location>
</feature>
<reference evidence="12 14" key="1">
    <citation type="journal article" date="2014" name="Genome Announc.">
        <title>Draft Genome Sequence of Bacillus alcalophilus AV1934, a Classic Alkaliphile Isolated from Human Feces in 1934.</title>
        <authorList>
            <person name="Attie O."/>
            <person name="Jayaprakash A."/>
            <person name="Shah H."/>
            <person name="Paulsen I.T."/>
            <person name="Morino M."/>
            <person name="Takahashi Y."/>
            <person name="Narumi I."/>
            <person name="Sachidanandam R."/>
            <person name="Satoh K."/>
            <person name="Ito M."/>
            <person name="Krulwich T.A."/>
        </authorList>
    </citation>
    <scope>NUCLEOTIDE SEQUENCE [LARGE SCALE GENOMIC DNA]</scope>
    <source>
        <strain evidence="12 14">AV1934</strain>
    </source>
</reference>
<feature type="domain" description="Type II secretion system protein GspF" evidence="11">
    <location>
        <begin position="272"/>
        <end position="393"/>
    </location>
</feature>
<evidence type="ECO:0000256" key="4">
    <source>
        <dbReference type="ARBA" id="ARBA00022475"/>
    </source>
</evidence>
<dbReference type="Gene3D" id="1.20.81.30">
    <property type="entry name" value="Type II secretion system (T2SS), domain F"/>
    <property type="match status" value="2"/>
</dbReference>
<keyword evidence="5" id="KW-0997">Cell inner membrane</keyword>
<evidence type="ECO:0000256" key="1">
    <source>
        <dbReference type="ARBA" id="ARBA00004429"/>
    </source>
</evidence>
<proteinExistence type="inferred from homology"/>
<evidence type="ECO:0000256" key="9">
    <source>
        <dbReference type="RuleBase" id="RU003923"/>
    </source>
</evidence>
<reference evidence="13 15" key="2">
    <citation type="submission" date="2014-01" db="EMBL/GenBank/DDBJ databases">
        <title>Draft genome sequencing of Bacillus alcalophilus CGMCC 1.3604.</title>
        <authorList>
            <person name="Yang J."/>
            <person name="Diao L."/>
            <person name="Yang S."/>
        </authorList>
    </citation>
    <scope>NUCLEOTIDE SEQUENCE [LARGE SCALE GENOMIC DNA]</scope>
    <source>
        <strain evidence="13 15">CGMCC 1.3604</strain>
    </source>
</reference>
<dbReference type="GO" id="GO:0015628">
    <property type="term" value="P:protein secretion by the type II secretion system"/>
    <property type="evidence" value="ECO:0007669"/>
    <property type="project" value="TreeGrafter"/>
</dbReference>
<dbReference type="GO" id="GO:0005886">
    <property type="term" value="C:plasma membrane"/>
    <property type="evidence" value="ECO:0007669"/>
    <property type="project" value="UniProtKB-SubCell"/>
</dbReference>
<dbReference type="Pfam" id="PF00482">
    <property type="entry name" value="T2SSF"/>
    <property type="match status" value="2"/>
</dbReference>
<dbReference type="AlphaFoldDB" id="A0A094YVS2"/>
<keyword evidence="3 9" id="KW-0813">Transport</keyword>
<evidence type="ECO:0000313" key="15">
    <source>
        <dbReference type="Proteomes" id="UP000297014"/>
    </source>
</evidence>
<accession>A0A094YVS2</accession>
<keyword evidence="4" id="KW-1003">Cell membrane</keyword>
<dbReference type="PRINTS" id="PR00812">
    <property type="entry name" value="BCTERIALGSPF"/>
</dbReference>
<dbReference type="EMBL" id="JALP01000069">
    <property type="protein sequence ID" value="THG91446.1"/>
    <property type="molecule type" value="Genomic_DNA"/>
</dbReference>
<keyword evidence="7 10" id="KW-1133">Transmembrane helix</keyword>
<dbReference type="InterPro" id="IPR001992">
    <property type="entry name" value="T2SS_GspF/T4SS_PilC_CS"/>
</dbReference>
<dbReference type="OrthoDB" id="9805682at2"/>
<evidence type="ECO:0000256" key="6">
    <source>
        <dbReference type="ARBA" id="ARBA00022692"/>
    </source>
</evidence>
<gene>
    <name evidence="13" type="ORF">AJ85_04815</name>
    <name evidence="12" type="ORF">BALCAV_0209190</name>
</gene>
<feature type="transmembrane region" description="Helical" evidence="10">
    <location>
        <begin position="169"/>
        <end position="194"/>
    </location>
</feature>
<protein>
    <submittedName>
        <fullName evidence="12">Type II secretion system protein F</fullName>
    </submittedName>
</protein>
<evidence type="ECO:0000256" key="5">
    <source>
        <dbReference type="ARBA" id="ARBA00022519"/>
    </source>
</evidence>
<dbReference type="PROSITE" id="PS00874">
    <property type="entry name" value="T2SP_F"/>
    <property type="match status" value="1"/>
</dbReference>
<evidence type="ECO:0000256" key="3">
    <source>
        <dbReference type="ARBA" id="ARBA00022448"/>
    </source>
</evidence>
<feature type="domain" description="Type II secretion system protein GspF" evidence="11">
    <location>
        <begin position="68"/>
        <end position="191"/>
    </location>
</feature>
<evidence type="ECO:0000259" key="11">
    <source>
        <dbReference type="Pfam" id="PF00482"/>
    </source>
</evidence>
<dbReference type="FunFam" id="1.20.81.30:FF:000001">
    <property type="entry name" value="Type II secretion system protein F"/>
    <property type="match status" value="2"/>
</dbReference>
<dbReference type="InterPro" id="IPR018076">
    <property type="entry name" value="T2SS_GspF_dom"/>
</dbReference>
<dbReference type="Proteomes" id="UP000002754">
    <property type="component" value="Unassembled WGS sequence"/>
</dbReference>
<organism evidence="12 14">
    <name type="scientific">Alkalihalobacillus alcalophilus ATCC 27647 = CGMCC 1.3604</name>
    <dbReference type="NCBI Taxonomy" id="1218173"/>
    <lineage>
        <taxon>Bacteria</taxon>
        <taxon>Bacillati</taxon>
        <taxon>Bacillota</taxon>
        <taxon>Bacilli</taxon>
        <taxon>Bacillales</taxon>
        <taxon>Bacillaceae</taxon>
        <taxon>Alkalihalobacillus</taxon>
    </lineage>
</organism>
<dbReference type="InterPro" id="IPR003004">
    <property type="entry name" value="GspF/PilC"/>
</dbReference>
<evidence type="ECO:0000256" key="2">
    <source>
        <dbReference type="ARBA" id="ARBA00005745"/>
    </source>
</evidence>
<comment type="similarity">
    <text evidence="2 9">Belongs to the GSP F family.</text>
</comment>
<evidence type="ECO:0000313" key="13">
    <source>
        <dbReference type="EMBL" id="THG91446.1"/>
    </source>
</evidence>